<feature type="region of interest" description="Disordered" evidence="10">
    <location>
        <begin position="341"/>
        <end position="381"/>
    </location>
</feature>
<evidence type="ECO:0000256" key="10">
    <source>
        <dbReference type="SAM" id="MobiDB-lite"/>
    </source>
</evidence>
<evidence type="ECO:0000256" key="6">
    <source>
        <dbReference type="ARBA" id="ARBA00038233"/>
    </source>
</evidence>
<keyword evidence="2" id="KW-0479">Metal-binding</keyword>
<keyword evidence="5 9" id="KW-0482">Metalloprotease</keyword>
<dbReference type="AlphaFoldDB" id="A0A5B7DAL5"/>
<evidence type="ECO:0000256" key="2">
    <source>
        <dbReference type="ARBA" id="ARBA00022723"/>
    </source>
</evidence>
<reference evidence="12 13" key="1">
    <citation type="submission" date="2019-05" db="EMBL/GenBank/DDBJ databases">
        <title>Another draft genome of Portunus trituberculatus and its Hox gene families provides insights of decapod evolution.</title>
        <authorList>
            <person name="Jeong J.-H."/>
            <person name="Song I."/>
            <person name="Kim S."/>
            <person name="Choi T."/>
            <person name="Kim D."/>
            <person name="Ryu S."/>
            <person name="Kim W."/>
        </authorList>
    </citation>
    <scope>NUCLEOTIDE SEQUENCE [LARGE SCALE GENOMIC DNA]</scope>
    <source>
        <tissue evidence="12">Muscle</tissue>
    </source>
</reference>
<dbReference type="GO" id="GO:0006515">
    <property type="term" value="P:protein quality control for misfolded or incompletely synthesized proteins"/>
    <property type="evidence" value="ECO:0007669"/>
    <property type="project" value="TreeGrafter"/>
</dbReference>
<evidence type="ECO:0000256" key="8">
    <source>
        <dbReference type="ARBA" id="ARBA00042978"/>
    </source>
</evidence>
<dbReference type="EMBL" id="VSRR010000657">
    <property type="protein sequence ID" value="MPC18196.1"/>
    <property type="molecule type" value="Genomic_DNA"/>
</dbReference>
<comment type="similarity">
    <text evidence="6 9">Belongs to the peptidase M48 family.</text>
</comment>
<dbReference type="Gene3D" id="3.30.2010.10">
    <property type="entry name" value="Metalloproteases ('zincins'), catalytic domain"/>
    <property type="match status" value="1"/>
</dbReference>
<keyword evidence="1 9" id="KW-0645">Protease</keyword>
<dbReference type="GO" id="GO:0004222">
    <property type="term" value="F:metalloendopeptidase activity"/>
    <property type="evidence" value="ECO:0007669"/>
    <property type="project" value="InterPro"/>
</dbReference>
<dbReference type="GO" id="GO:0046872">
    <property type="term" value="F:metal ion binding"/>
    <property type="evidence" value="ECO:0007669"/>
    <property type="project" value="UniProtKB-KW"/>
</dbReference>
<dbReference type="CDD" id="cd07331">
    <property type="entry name" value="M48C_Oma1_like"/>
    <property type="match status" value="1"/>
</dbReference>
<dbReference type="PANTHER" id="PTHR22726:SF1">
    <property type="entry name" value="METALLOENDOPEPTIDASE OMA1, MITOCHONDRIAL"/>
    <property type="match status" value="1"/>
</dbReference>
<evidence type="ECO:0000259" key="11">
    <source>
        <dbReference type="Pfam" id="PF01435"/>
    </source>
</evidence>
<protein>
    <recommendedName>
        <fullName evidence="7">Metalloendopeptidase OMA1, mitochondrial</fullName>
    </recommendedName>
    <alternativeName>
        <fullName evidence="8">Overlapping with the m-AAA protease 1 homolog</fullName>
    </alternativeName>
</protein>
<evidence type="ECO:0000256" key="7">
    <source>
        <dbReference type="ARBA" id="ARBA00040360"/>
    </source>
</evidence>
<sequence>MLGYIGATSLRPRLVHPVLLAVLRPVSKFLAVLVGRGFRKWWQALPRHKKEVFRNHLRRNIVRYAVGCGLMGTAGFVYYNNHVTTAPYTGRRRFMAFNSQQQLSISNQLYQVVMEEYADHMLCKDHPMVDCVRRVGNRLLQANNTMPEMYTRVWTVSVVDNSLMNCFVLPTGDIVMFTGMMEVLDNDDQVAAVLAHEMSHTILEHVAEHLSQNYLLDLVILFPVALIWAVLPNDLLAALSHWLLNRVVELFLRLPYSRTLESEADHLGLRLAAKACYDVREFSAFWGKMAVLEKVKKMNGQETEVPFWLSTHPSNEDRQKEMDKQMPEAIDLRQFCKCPSLSLRDPREPIKRLQQSVTEQHNQTSLKGTPLKEGSTASSSS</sequence>
<feature type="compositionally biased region" description="Polar residues" evidence="10">
    <location>
        <begin position="353"/>
        <end position="367"/>
    </location>
</feature>
<dbReference type="Proteomes" id="UP000324222">
    <property type="component" value="Unassembled WGS sequence"/>
</dbReference>
<comment type="caution">
    <text evidence="12">The sequence shown here is derived from an EMBL/GenBank/DDBJ whole genome shotgun (WGS) entry which is preliminary data.</text>
</comment>
<organism evidence="12 13">
    <name type="scientific">Portunus trituberculatus</name>
    <name type="common">Swimming crab</name>
    <name type="synonym">Neptunus trituberculatus</name>
    <dbReference type="NCBI Taxonomy" id="210409"/>
    <lineage>
        <taxon>Eukaryota</taxon>
        <taxon>Metazoa</taxon>
        <taxon>Ecdysozoa</taxon>
        <taxon>Arthropoda</taxon>
        <taxon>Crustacea</taxon>
        <taxon>Multicrustacea</taxon>
        <taxon>Malacostraca</taxon>
        <taxon>Eumalacostraca</taxon>
        <taxon>Eucarida</taxon>
        <taxon>Decapoda</taxon>
        <taxon>Pleocyemata</taxon>
        <taxon>Brachyura</taxon>
        <taxon>Eubrachyura</taxon>
        <taxon>Portunoidea</taxon>
        <taxon>Portunidae</taxon>
        <taxon>Portuninae</taxon>
        <taxon>Portunus</taxon>
    </lineage>
</organism>
<keyword evidence="13" id="KW-1185">Reference proteome</keyword>
<evidence type="ECO:0000313" key="12">
    <source>
        <dbReference type="EMBL" id="MPC18196.1"/>
    </source>
</evidence>
<dbReference type="OrthoDB" id="7464992at2759"/>
<dbReference type="Pfam" id="PF01435">
    <property type="entry name" value="Peptidase_M48"/>
    <property type="match status" value="1"/>
</dbReference>
<dbReference type="InterPro" id="IPR051156">
    <property type="entry name" value="Mito/Outer_Membr_Metalloprot"/>
</dbReference>
<evidence type="ECO:0000256" key="9">
    <source>
        <dbReference type="RuleBase" id="RU003983"/>
    </source>
</evidence>
<accession>A0A5B7DAL5</accession>
<keyword evidence="3 9" id="KW-0378">Hydrolase</keyword>
<feature type="domain" description="Peptidase M48" evidence="11">
    <location>
        <begin position="132"/>
        <end position="324"/>
    </location>
</feature>
<dbReference type="GO" id="GO:0005743">
    <property type="term" value="C:mitochondrial inner membrane"/>
    <property type="evidence" value="ECO:0007669"/>
    <property type="project" value="TreeGrafter"/>
</dbReference>
<evidence type="ECO:0000313" key="13">
    <source>
        <dbReference type="Proteomes" id="UP000324222"/>
    </source>
</evidence>
<dbReference type="GO" id="GO:0034982">
    <property type="term" value="P:mitochondrial protein processing"/>
    <property type="evidence" value="ECO:0007669"/>
    <property type="project" value="TreeGrafter"/>
</dbReference>
<keyword evidence="4 9" id="KW-0862">Zinc</keyword>
<gene>
    <name evidence="12" type="primary">Oma1</name>
    <name evidence="12" type="ORF">E2C01_011073</name>
</gene>
<name>A0A5B7DAL5_PORTR</name>
<dbReference type="InterPro" id="IPR001915">
    <property type="entry name" value="Peptidase_M48"/>
</dbReference>
<evidence type="ECO:0000256" key="1">
    <source>
        <dbReference type="ARBA" id="ARBA00022670"/>
    </source>
</evidence>
<evidence type="ECO:0000256" key="4">
    <source>
        <dbReference type="ARBA" id="ARBA00022833"/>
    </source>
</evidence>
<evidence type="ECO:0000256" key="5">
    <source>
        <dbReference type="ARBA" id="ARBA00023049"/>
    </source>
</evidence>
<dbReference type="PANTHER" id="PTHR22726">
    <property type="entry name" value="METALLOENDOPEPTIDASE OMA1"/>
    <property type="match status" value="1"/>
</dbReference>
<proteinExistence type="inferred from homology"/>
<comment type="cofactor">
    <cofactor evidence="9">
        <name>Zn(2+)</name>
        <dbReference type="ChEBI" id="CHEBI:29105"/>
    </cofactor>
    <text evidence="9">Binds 1 zinc ion per subunit.</text>
</comment>
<evidence type="ECO:0000256" key="3">
    <source>
        <dbReference type="ARBA" id="ARBA00022801"/>
    </source>
</evidence>